<comment type="caution">
    <text evidence="2">The sequence shown here is derived from an EMBL/GenBank/DDBJ whole genome shotgun (WGS) entry which is preliminary data.</text>
</comment>
<accession>A0ABY1SKV6</accession>
<dbReference type="Proteomes" id="UP000198337">
    <property type="component" value="Unassembled WGS sequence"/>
</dbReference>
<name>A0ABY1SKV6_9FLAO</name>
<sequence length="201" mass="23408">MIFFGTGSANIASIKTRNITCQHCKNEDTIYINIYRKHFHIFWIPVFPFIKSGNSFCSHCKQVLKPKEMSDQLQLQYKNIKGNVKGPTWQFSGLLLLICLIGLIIYTTGRDKLNTKLYLSEPEIGDIYKYRVDNGNYSTMKLVSITQDSLFLSLNDYEISKRSRIYKIDKPENYPDTYFGYSKHEISLMEKDGTILEINRD</sequence>
<gene>
    <name evidence="2" type="ORF">SAMN04488009_3420</name>
</gene>
<evidence type="ECO:0000313" key="2">
    <source>
        <dbReference type="EMBL" id="SNR72359.1"/>
    </source>
</evidence>
<keyword evidence="1" id="KW-0472">Membrane</keyword>
<keyword evidence="1" id="KW-1133">Transmembrane helix</keyword>
<keyword evidence="1" id="KW-0812">Transmembrane</keyword>
<evidence type="ECO:0008006" key="4">
    <source>
        <dbReference type="Google" id="ProtNLM"/>
    </source>
</evidence>
<organism evidence="2 3">
    <name type="scientific">Maribacter sedimenticola</name>
    <dbReference type="NCBI Taxonomy" id="228956"/>
    <lineage>
        <taxon>Bacteria</taxon>
        <taxon>Pseudomonadati</taxon>
        <taxon>Bacteroidota</taxon>
        <taxon>Flavobacteriia</taxon>
        <taxon>Flavobacteriales</taxon>
        <taxon>Flavobacteriaceae</taxon>
        <taxon>Maribacter</taxon>
    </lineage>
</organism>
<evidence type="ECO:0000256" key="1">
    <source>
        <dbReference type="SAM" id="Phobius"/>
    </source>
</evidence>
<protein>
    <recommendedName>
        <fullName evidence="4">Zinc-ribbon 15 domain-containing protein</fullName>
    </recommendedName>
</protein>
<reference evidence="2 3" key="1">
    <citation type="submission" date="2017-06" db="EMBL/GenBank/DDBJ databases">
        <authorList>
            <person name="Varghese N."/>
            <person name="Submissions S."/>
        </authorList>
    </citation>
    <scope>NUCLEOTIDE SEQUENCE [LARGE SCALE GENOMIC DNA]</scope>
    <source>
        <strain evidence="2 3">DSM 19840</strain>
    </source>
</reference>
<evidence type="ECO:0000313" key="3">
    <source>
        <dbReference type="Proteomes" id="UP000198337"/>
    </source>
</evidence>
<keyword evidence="3" id="KW-1185">Reference proteome</keyword>
<dbReference type="EMBL" id="FZNV01000007">
    <property type="protein sequence ID" value="SNR72359.1"/>
    <property type="molecule type" value="Genomic_DNA"/>
</dbReference>
<feature type="transmembrane region" description="Helical" evidence="1">
    <location>
        <begin position="89"/>
        <end position="109"/>
    </location>
</feature>
<proteinExistence type="predicted"/>